<evidence type="ECO:0000313" key="4">
    <source>
        <dbReference type="Proteomes" id="UP000772434"/>
    </source>
</evidence>
<dbReference type="AlphaFoldDB" id="A0A9P5Q240"/>
<proteinExistence type="predicted"/>
<comment type="caution">
    <text evidence="3">The sequence shown here is derived from an EMBL/GenBank/DDBJ whole genome shotgun (WGS) entry which is preliminary data.</text>
</comment>
<feature type="coiled-coil region" evidence="1">
    <location>
        <begin position="96"/>
        <end position="137"/>
    </location>
</feature>
<organism evidence="3 4">
    <name type="scientific">Rhodocollybia butyracea</name>
    <dbReference type="NCBI Taxonomy" id="206335"/>
    <lineage>
        <taxon>Eukaryota</taxon>
        <taxon>Fungi</taxon>
        <taxon>Dikarya</taxon>
        <taxon>Basidiomycota</taxon>
        <taxon>Agaricomycotina</taxon>
        <taxon>Agaricomycetes</taxon>
        <taxon>Agaricomycetidae</taxon>
        <taxon>Agaricales</taxon>
        <taxon>Marasmiineae</taxon>
        <taxon>Omphalotaceae</taxon>
        <taxon>Rhodocollybia</taxon>
    </lineage>
</organism>
<dbReference type="EMBL" id="JADNRY010000005">
    <property type="protein sequence ID" value="KAF9076934.1"/>
    <property type="molecule type" value="Genomic_DNA"/>
</dbReference>
<evidence type="ECO:0000313" key="3">
    <source>
        <dbReference type="EMBL" id="KAF9076934.1"/>
    </source>
</evidence>
<name>A0A9P5Q240_9AGAR</name>
<reference evidence="3" key="1">
    <citation type="submission" date="2020-11" db="EMBL/GenBank/DDBJ databases">
        <authorList>
            <consortium name="DOE Joint Genome Institute"/>
            <person name="Ahrendt S."/>
            <person name="Riley R."/>
            <person name="Andreopoulos W."/>
            <person name="Labutti K."/>
            <person name="Pangilinan J."/>
            <person name="Ruiz-Duenas F.J."/>
            <person name="Barrasa J.M."/>
            <person name="Sanchez-Garcia M."/>
            <person name="Camarero S."/>
            <person name="Miyauchi S."/>
            <person name="Serrano A."/>
            <person name="Linde D."/>
            <person name="Babiker R."/>
            <person name="Drula E."/>
            <person name="Ayuso-Fernandez I."/>
            <person name="Pacheco R."/>
            <person name="Padilla G."/>
            <person name="Ferreira P."/>
            <person name="Barriuso J."/>
            <person name="Kellner H."/>
            <person name="Castanera R."/>
            <person name="Alfaro M."/>
            <person name="Ramirez L."/>
            <person name="Pisabarro A.G."/>
            <person name="Kuo A."/>
            <person name="Tritt A."/>
            <person name="Lipzen A."/>
            <person name="He G."/>
            <person name="Yan M."/>
            <person name="Ng V."/>
            <person name="Cullen D."/>
            <person name="Martin F."/>
            <person name="Rosso M.-N."/>
            <person name="Henrissat B."/>
            <person name="Hibbett D."/>
            <person name="Martinez A.T."/>
            <person name="Grigoriev I.V."/>
        </authorList>
    </citation>
    <scope>NUCLEOTIDE SEQUENCE</scope>
    <source>
        <strain evidence="3">AH 40177</strain>
    </source>
</reference>
<feature type="region of interest" description="Disordered" evidence="2">
    <location>
        <begin position="1"/>
        <end position="35"/>
    </location>
</feature>
<accession>A0A9P5Q240</accession>
<gene>
    <name evidence="3" type="ORF">BDP27DRAFT_1357706</name>
</gene>
<protein>
    <submittedName>
        <fullName evidence="3">Uncharacterized protein</fullName>
    </submittedName>
</protein>
<dbReference type="Proteomes" id="UP000772434">
    <property type="component" value="Unassembled WGS sequence"/>
</dbReference>
<sequence>MSASQPATPFLNAESTEAFPSPPLPTSSSTKRNLDDAMFSPSSLAYRQLNRRSKDWLRRYEAAQGITIVPTGDVNDDLCLENSQLKAAYEFRLAEHKKHCDLIAALEEDLEKERDRREDLEMRVKDLTRVLDMVRALGSMLSTPSLLVHNPHYMQERLDKLTVALKKDLDSE</sequence>
<evidence type="ECO:0000256" key="1">
    <source>
        <dbReference type="SAM" id="Coils"/>
    </source>
</evidence>
<keyword evidence="4" id="KW-1185">Reference proteome</keyword>
<evidence type="ECO:0000256" key="2">
    <source>
        <dbReference type="SAM" id="MobiDB-lite"/>
    </source>
</evidence>
<keyword evidence="1" id="KW-0175">Coiled coil</keyword>